<dbReference type="PROSITE" id="PS50961">
    <property type="entry name" value="HTH_LA"/>
    <property type="match status" value="1"/>
</dbReference>
<dbReference type="PANTHER" id="PTHR22792">
    <property type="entry name" value="LUPUS LA PROTEIN-RELATED"/>
    <property type="match status" value="1"/>
</dbReference>
<keyword evidence="1 2" id="KW-0694">RNA-binding</keyword>
<feature type="compositionally biased region" description="Low complexity" evidence="3">
    <location>
        <begin position="1"/>
        <end position="25"/>
    </location>
</feature>
<feature type="region of interest" description="Disordered" evidence="3">
    <location>
        <begin position="1"/>
        <end position="53"/>
    </location>
</feature>
<feature type="compositionally biased region" description="Pro residues" evidence="3">
    <location>
        <begin position="336"/>
        <end position="359"/>
    </location>
</feature>
<sequence>MAAINTATAAAAANSNSSVVAAAAAKSPRHVTGDGVGSPQSRRATRAGASPWTQIVRGESELIATVPSSPSALAATEQAIAAAAGGGNPSSSSSSSPPPSASSSPSLVEETVGESSESGAGPNGNAGKRTAWNKPSNGAAEVGPVMGADTDSWPDLHESTRASAKSSSESLKGLSDGLSSGSISQASGTTVSTTTPSQKHAHPNSTPAHPAATRQRSFKRNNSNASSNGGLPQQQAPASQAVEIASNNPSPREHSQRSGFGSHSDGSGDHPQQRNSFRNRNGGSHPRGDGSHHHNYGGRRDQDRGNHEWNSRSRSFNGRDPHMQQQRVAPRVYRGPTPPPSPGPFIPPHPLRPYGTPPMGFPGDLGPPVVYVAHPPPFVAPMPPVFIPAPDPQLHSKIVNQIDYYFSNENLIKDTYLRKNMDDQGWVPIKLIAGFNKVLHLTDNIQLILEAVRMSNVLEVQGDKVRRRHEWGRWLIPAGQFPNVSRPQTPGTSSHDMLAANVQRIALEEQSANISSSGEGNYQPQLSNGDGSGPFGVQAGADRSFPGRN</sequence>
<dbReference type="STRING" id="3476.A0A2P5BXI4"/>
<accession>A0A2P5BXI4</accession>
<dbReference type="InterPro" id="IPR036388">
    <property type="entry name" value="WH-like_DNA-bd_sf"/>
</dbReference>
<comment type="caution">
    <text evidence="5">The sequence shown here is derived from an EMBL/GenBank/DDBJ whole genome shotgun (WGS) entry which is preliminary data.</text>
</comment>
<evidence type="ECO:0000256" key="2">
    <source>
        <dbReference type="PROSITE-ProRule" id="PRU00332"/>
    </source>
</evidence>
<dbReference type="GO" id="GO:0003723">
    <property type="term" value="F:RNA binding"/>
    <property type="evidence" value="ECO:0007669"/>
    <property type="project" value="UniProtKB-UniRule"/>
</dbReference>
<dbReference type="Gene3D" id="1.10.10.10">
    <property type="entry name" value="Winged helix-like DNA-binding domain superfamily/Winged helix DNA-binding domain"/>
    <property type="match status" value="1"/>
</dbReference>
<dbReference type="InterPro" id="IPR036390">
    <property type="entry name" value="WH_DNA-bd_sf"/>
</dbReference>
<dbReference type="InterPro" id="IPR045180">
    <property type="entry name" value="La_dom_prot"/>
</dbReference>
<dbReference type="GO" id="GO:0005737">
    <property type="term" value="C:cytoplasm"/>
    <property type="evidence" value="ECO:0007669"/>
    <property type="project" value="UniProtKB-ARBA"/>
</dbReference>
<feature type="region of interest" description="Disordered" evidence="3">
    <location>
        <begin position="77"/>
        <end position="359"/>
    </location>
</feature>
<feature type="compositionally biased region" description="Basic and acidic residues" evidence="3">
    <location>
        <begin position="286"/>
        <end position="322"/>
    </location>
</feature>
<dbReference type="CDD" id="cd07323">
    <property type="entry name" value="LAM"/>
    <property type="match status" value="1"/>
</dbReference>
<feature type="compositionally biased region" description="Polar residues" evidence="3">
    <location>
        <begin position="513"/>
        <end position="529"/>
    </location>
</feature>
<protein>
    <submittedName>
        <fullName evidence="5">Transcriptional repressor poly-beta-hydroxybutyrate-responsive</fullName>
    </submittedName>
</protein>
<feature type="region of interest" description="Disordered" evidence="3">
    <location>
        <begin position="513"/>
        <end position="549"/>
    </location>
</feature>
<evidence type="ECO:0000313" key="6">
    <source>
        <dbReference type="Proteomes" id="UP000237105"/>
    </source>
</evidence>
<evidence type="ECO:0000259" key="4">
    <source>
        <dbReference type="PROSITE" id="PS50961"/>
    </source>
</evidence>
<evidence type="ECO:0000256" key="3">
    <source>
        <dbReference type="SAM" id="MobiDB-lite"/>
    </source>
</evidence>
<feature type="compositionally biased region" description="Low complexity" evidence="3">
    <location>
        <begin position="161"/>
        <end position="190"/>
    </location>
</feature>
<proteinExistence type="predicted"/>
<feature type="compositionally biased region" description="Polar residues" evidence="3">
    <location>
        <begin position="191"/>
        <end position="207"/>
    </location>
</feature>
<evidence type="ECO:0000313" key="5">
    <source>
        <dbReference type="EMBL" id="PON53500.1"/>
    </source>
</evidence>
<dbReference type="FunFam" id="1.10.10.10:FF:000131">
    <property type="entry name" value="la-related protein 1B isoform X2"/>
    <property type="match status" value="1"/>
</dbReference>
<dbReference type="EMBL" id="JXTB01000206">
    <property type="protein sequence ID" value="PON53500.1"/>
    <property type="molecule type" value="Genomic_DNA"/>
</dbReference>
<evidence type="ECO:0000256" key="1">
    <source>
        <dbReference type="ARBA" id="ARBA00022884"/>
    </source>
</evidence>
<dbReference type="Proteomes" id="UP000237105">
    <property type="component" value="Unassembled WGS sequence"/>
</dbReference>
<dbReference type="InterPro" id="IPR006630">
    <property type="entry name" value="La_HTH"/>
</dbReference>
<keyword evidence="6" id="KW-1185">Reference proteome</keyword>
<organism evidence="5 6">
    <name type="scientific">Parasponia andersonii</name>
    <name type="common">Sponia andersonii</name>
    <dbReference type="NCBI Taxonomy" id="3476"/>
    <lineage>
        <taxon>Eukaryota</taxon>
        <taxon>Viridiplantae</taxon>
        <taxon>Streptophyta</taxon>
        <taxon>Embryophyta</taxon>
        <taxon>Tracheophyta</taxon>
        <taxon>Spermatophyta</taxon>
        <taxon>Magnoliopsida</taxon>
        <taxon>eudicotyledons</taxon>
        <taxon>Gunneridae</taxon>
        <taxon>Pentapetalae</taxon>
        <taxon>rosids</taxon>
        <taxon>fabids</taxon>
        <taxon>Rosales</taxon>
        <taxon>Cannabaceae</taxon>
        <taxon>Parasponia</taxon>
    </lineage>
</organism>
<dbReference type="Pfam" id="PF05383">
    <property type="entry name" value="La"/>
    <property type="match status" value="1"/>
</dbReference>
<feature type="compositionally biased region" description="Polar residues" evidence="3">
    <location>
        <begin position="273"/>
        <end position="282"/>
    </location>
</feature>
<feature type="compositionally biased region" description="Polar residues" evidence="3">
    <location>
        <begin position="220"/>
        <end position="238"/>
    </location>
</feature>
<dbReference type="OrthoDB" id="340227at2759"/>
<feature type="compositionally biased region" description="Low complexity" evidence="3">
    <location>
        <begin position="89"/>
        <end position="119"/>
    </location>
</feature>
<dbReference type="AlphaFoldDB" id="A0A2P5BXI4"/>
<feature type="domain" description="HTH La-type RNA-binding" evidence="4">
    <location>
        <begin position="388"/>
        <end position="477"/>
    </location>
</feature>
<dbReference type="PANTHER" id="PTHR22792:SF132">
    <property type="entry name" value="LA-RELATED PROTEIN 1"/>
    <property type="match status" value="1"/>
</dbReference>
<reference evidence="6" key="1">
    <citation type="submission" date="2016-06" db="EMBL/GenBank/DDBJ databases">
        <title>Parallel loss of symbiosis genes in relatives of nitrogen-fixing non-legume Parasponia.</title>
        <authorList>
            <person name="Van Velzen R."/>
            <person name="Holmer R."/>
            <person name="Bu F."/>
            <person name="Rutten L."/>
            <person name="Van Zeijl A."/>
            <person name="Liu W."/>
            <person name="Santuari L."/>
            <person name="Cao Q."/>
            <person name="Sharma T."/>
            <person name="Shen D."/>
            <person name="Roswanjaya Y."/>
            <person name="Wardhani T."/>
            <person name="Kalhor M.S."/>
            <person name="Jansen J."/>
            <person name="Van den Hoogen J."/>
            <person name="Gungor B."/>
            <person name="Hartog M."/>
            <person name="Hontelez J."/>
            <person name="Verver J."/>
            <person name="Yang W.-C."/>
            <person name="Schijlen E."/>
            <person name="Repin R."/>
            <person name="Schilthuizen M."/>
            <person name="Schranz E."/>
            <person name="Heidstra R."/>
            <person name="Miyata K."/>
            <person name="Fedorova E."/>
            <person name="Kohlen W."/>
            <person name="Bisseling T."/>
            <person name="Smit S."/>
            <person name="Geurts R."/>
        </authorList>
    </citation>
    <scope>NUCLEOTIDE SEQUENCE [LARGE SCALE GENOMIC DNA]</scope>
    <source>
        <strain evidence="6">cv. WU1-14</strain>
    </source>
</reference>
<dbReference type="SUPFAM" id="SSF46785">
    <property type="entry name" value="Winged helix' DNA-binding domain"/>
    <property type="match status" value="1"/>
</dbReference>
<name>A0A2P5BXI4_PARAD</name>
<gene>
    <name evidence="5" type="ORF">PanWU01x14_202200</name>
</gene>
<dbReference type="SMART" id="SM00715">
    <property type="entry name" value="LA"/>
    <property type="match status" value="1"/>
</dbReference>